<feature type="region of interest" description="Disordered" evidence="2">
    <location>
        <begin position="995"/>
        <end position="1041"/>
    </location>
</feature>
<keyword evidence="3" id="KW-0472">Membrane</keyword>
<evidence type="ECO:0008006" key="5">
    <source>
        <dbReference type="Google" id="ProtNLM"/>
    </source>
</evidence>
<feature type="compositionally biased region" description="Basic and acidic residues" evidence="2">
    <location>
        <begin position="1277"/>
        <end position="1289"/>
    </location>
</feature>
<proteinExistence type="predicted"/>
<name>A0A0G4GQL7_9ALVE</name>
<feature type="compositionally biased region" description="Basic and acidic residues" evidence="2">
    <location>
        <begin position="1"/>
        <end position="21"/>
    </location>
</feature>
<feature type="compositionally biased region" description="Basic and acidic residues" evidence="2">
    <location>
        <begin position="810"/>
        <end position="819"/>
    </location>
</feature>
<keyword evidence="3" id="KW-0812">Transmembrane</keyword>
<feature type="compositionally biased region" description="Basic and acidic residues" evidence="2">
    <location>
        <begin position="1200"/>
        <end position="1212"/>
    </location>
</feature>
<organism evidence="4">
    <name type="scientific">Chromera velia CCMP2878</name>
    <dbReference type="NCBI Taxonomy" id="1169474"/>
    <lineage>
        <taxon>Eukaryota</taxon>
        <taxon>Sar</taxon>
        <taxon>Alveolata</taxon>
        <taxon>Colpodellida</taxon>
        <taxon>Chromeraceae</taxon>
        <taxon>Chromera</taxon>
    </lineage>
</organism>
<dbReference type="InterPro" id="IPR036869">
    <property type="entry name" value="J_dom_sf"/>
</dbReference>
<feature type="compositionally biased region" description="Polar residues" evidence="2">
    <location>
        <begin position="237"/>
        <end position="250"/>
    </location>
</feature>
<evidence type="ECO:0000256" key="3">
    <source>
        <dbReference type="SAM" id="Phobius"/>
    </source>
</evidence>
<feature type="compositionally biased region" description="Basic and acidic residues" evidence="2">
    <location>
        <begin position="1296"/>
        <end position="1306"/>
    </location>
</feature>
<dbReference type="Gene3D" id="1.10.287.110">
    <property type="entry name" value="DnaJ domain"/>
    <property type="match status" value="1"/>
</dbReference>
<evidence type="ECO:0000256" key="1">
    <source>
        <dbReference type="SAM" id="Coils"/>
    </source>
</evidence>
<feature type="region of interest" description="Disordered" evidence="2">
    <location>
        <begin position="1273"/>
        <end position="1322"/>
    </location>
</feature>
<accession>A0A0G4GQL7</accession>
<keyword evidence="3" id="KW-1133">Transmembrane helix</keyword>
<feature type="compositionally biased region" description="Polar residues" evidence="2">
    <location>
        <begin position="566"/>
        <end position="576"/>
    </location>
</feature>
<reference evidence="4" key="1">
    <citation type="submission" date="2014-11" db="EMBL/GenBank/DDBJ databases">
        <authorList>
            <person name="Otto D Thomas"/>
            <person name="Naeem Raeece"/>
        </authorList>
    </citation>
    <scope>NUCLEOTIDE SEQUENCE</scope>
</reference>
<feature type="region of interest" description="Disordered" evidence="2">
    <location>
        <begin position="1737"/>
        <end position="1784"/>
    </location>
</feature>
<feature type="region of interest" description="Disordered" evidence="2">
    <location>
        <begin position="178"/>
        <end position="258"/>
    </location>
</feature>
<feature type="coiled-coil region" evidence="1">
    <location>
        <begin position="1621"/>
        <end position="1648"/>
    </location>
</feature>
<feature type="region of interest" description="Disordered" evidence="2">
    <location>
        <begin position="1153"/>
        <end position="1182"/>
    </location>
</feature>
<feature type="region of interest" description="Disordered" evidence="2">
    <location>
        <begin position="1355"/>
        <end position="1395"/>
    </location>
</feature>
<feature type="region of interest" description="Disordered" evidence="2">
    <location>
        <begin position="794"/>
        <end position="819"/>
    </location>
</feature>
<keyword evidence="1" id="KW-0175">Coiled coil</keyword>
<protein>
    <recommendedName>
        <fullName evidence="5">J domain-containing protein</fullName>
    </recommendedName>
</protein>
<evidence type="ECO:0000256" key="2">
    <source>
        <dbReference type="SAM" id="MobiDB-lite"/>
    </source>
</evidence>
<feature type="compositionally biased region" description="Polar residues" evidence="2">
    <location>
        <begin position="182"/>
        <end position="195"/>
    </location>
</feature>
<gene>
    <name evidence="4" type="ORF">Cvel_715</name>
</gene>
<feature type="region of interest" description="Disordered" evidence="2">
    <location>
        <begin position="1087"/>
        <end position="1119"/>
    </location>
</feature>
<sequence>MDNSDGSKKQPSPQRDREETLPRGQFACRPDIQTRLREEVSKLDRKIQDLEGTKIQYDYDLIDNKDLFVDPSGATTASGPHPLAQALEVEPRWFEQAGGKWVSGMEFNGASSDPLDSVFDGAFAALRSNQIQKEIDCHQHTKARLEEWIRQGARCESQEEAEAKLRARLSEIDGQAADRNGATASHPQVTGSSESPPRGHAQGRDGATSSQQISPVQKPPLTGNETQSGPPPAVLDPTQTATAPDPQSVQGGPDTMGHTENVLVGEAVMDFVDKDEGGRPLPQTSLRDTRIRLEVHLRQARDSATASVAGNVIRLVVNTRESKPTAERIMVQAAEAYAAGFTQSLLTERMNEVFGGSASTVASSAVSATLALLHGNDEGAARALVEGAVNVALEQWAPVNFGRHGTVANGRLVGIGSRRVQNSVALSDDLSVNVAGVNVGVHRQRETSVYTRKGQTIHRQDSGVGAHGDFMGLARGSLTLSSGREVAEPVMWQEGELTFVQTWQREFKGEMKWSSTLGDRQTTVRVLPAWRSREVRWTFERRTDGKALQVVQNLPLQALAGPFSLQDATSSGQTPTLPEGQAAAPSGGPQMPQETVQPSEIALDRLSGEGRTEYILEKQHCLTIDKKVFGLSKRIENKMWEEGVSHEKKNEGYSQRTLEDGIREETVQTHEREQAFRDLRTEDLEKKRKFRRTKHYTNHFGRGERRENGAVLKDERVKTIIQSKEDGSALLSRTHESKGEGTVVTKTENEMVRVRTETENLRQPKDPIAVSSEVMGVYQTDVDFDPQTSIEGDQQTVTHKKTAEAGVYTDHSEKGRSEEAKERAASIRSVTTREDGAALASARLREKVELEGITGHVDTDTYAKVHETAVKSSVDVESGTSRIDTLAAVGAFTLLSGDLEVVSESVQAFESSQDHTLQASFRRTRQNFVVGSFDAQVAEASSSDLLDFDAALQTSVPLQERTLDDSQIRYDPKEVVTRFTDRVQAENPSEFLQRTRVADGSSGYSERSLVRRTQHQDHSKNVAPQDVNAGSSDSGVPPALPVKHMRIDEGILENSRTEEASWQSKSCLLNDQRTETVSEFRQYTQETHWETEVPANPDSVSPDSDPPSFPLSKTAPVDAQENETVGSLFLRTTQTVDTQAGVFYHQRTSTNRVERFDETGAPVQEKPAETKETQMLLSGGSARAAASLGSHLGAGFASHLEEKLSPSDHQESTSKQSSLTAGSRVTTGLIAMGEAFANGTAVEFLSQGKSMPGGIAIAAGASIAAEALRFATTRGSRPKEVLGSAEEKPNRKRGCKKEDTGGEADKGSSTGASHTGRGPSLFTIPEETATQQTDGPPPCDVCTGRAVSSRQACTCSLPPAASSQPQGGTEIPTGGHSDSSQSASWDPSPSAETESIPLVSGLPLASPVDDPPPQSAAPASAYLVPAACNIASNVATAVAMGARRTPVVGGAAAVVAGATAIRECVGHPGDQRGVYERVGDTLGGCVQQAAPFVPTAAEAVCSRVGWNAAAALAGKISAASVGCVIDRTVQTVRAVQAYRNPNDGTVTTRDQLAGRVTENVVGASTGCAAAWAAGVAGEAALGAAAATGGMTSLSAGAFAVVAPFIAAPVAATLGALAVRWLWRLRARRAEARAEEERVQRRLSELCAKYDLDTGVDDSFVKKKYRENLLKSHPDKQGGSDEKVRQVLEEFDEIWDLRSRLGRTRMDRSAWREFVVSLLQSLRLFLFAPVLAHTGHETVTTTETPQVSSGPATPLTLPSTEPPQTSLIPPPPHPEKTNGQLRRRR</sequence>
<feature type="region of interest" description="Disordered" evidence="2">
    <location>
        <begin position="565"/>
        <end position="596"/>
    </location>
</feature>
<feature type="compositionally biased region" description="Polar residues" evidence="2">
    <location>
        <begin position="1744"/>
        <end position="1766"/>
    </location>
</feature>
<dbReference type="EMBL" id="CDMZ01001436">
    <property type="protein sequence ID" value="CEM32535.1"/>
    <property type="molecule type" value="Genomic_DNA"/>
</dbReference>
<feature type="region of interest" description="Disordered" evidence="2">
    <location>
        <begin position="1"/>
        <end position="32"/>
    </location>
</feature>
<dbReference type="SUPFAM" id="SSF46565">
    <property type="entry name" value="Chaperone J-domain"/>
    <property type="match status" value="1"/>
</dbReference>
<evidence type="ECO:0000313" key="4">
    <source>
        <dbReference type="EMBL" id="CEM32535.1"/>
    </source>
</evidence>
<feature type="region of interest" description="Disordered" evidence="2">
    <location>
        <begin position="1200"/>
        <end position="1221"/>
    </location>
</feature>
<feature type="transmembrane region" description="Helical" evidence="3">
    <location>
        <begin position="1597"/>
        <end position="1622"/>
    </location>
</feature>
<feature type="compositionally biased region" description="Low complexity" evidence="2">
    <location>
        <begin position="1377"/>
        <end position="1391"/>
    </location>
</feature>
<dbReference type="VEuPathDB" id="CryptoDB:Cvel_715"/>